<evidence type="ECO:0000313" key="3">
    <source>
        <dbReference type="Proteomes" id="UP000199152"/>
    </source>
</evidence>
<sequence>MTGAPDRPRVLTELDGDVWRITLDRPEAGNALDPAMAAELGAALTGRPAQARTVLLLGNGARFCVGGDVQAFAANADPGAFVGQLARDWHEVIRLLVGCPVPVVAGVHGAVAGAGVGLIGACDVVVCGSSTKIRPAYGAIGFSPDGGTSWALTHALGAPRALALMLTDGALTAAEAHQAGLVARLVEDDEVHTAAAALAHAVAAGPVRAMVRTRELVRQAAVRTLDEQLDEEARLIARSAADPEGREGVRAFVGKRAPDFRGAADQVAGERAG</sequence>
<gene>
    <name evidence="2" type="ORF">SAMN04488085_10421</name>
</gene>
<dbReference type="AlphaFoldDB" id="A0A1I4CVZ3"/>
<protein>
    <submittedName>
        <fullName evidence="2">2-(1,2-epoxy-1,2-dihydrophenyl)acetyl-CoA isomerase</fullName>
    </submittedName>
</protein>
<dbReference type="Proteomes" id="UP000199152">
    <property type="component" value="Unassembled WGS sequence"/>
</dbReference>
<name>A0A1I4CVZ3_9ACTN</name>
<proteinExistence type="inferred from homology"/>
<dbReference type="InterPro" id="IPR001753">
    <property type="entry name" value="Enoyl-CoA_hydra/iso"/>
</dbReference>
<keyword evidence="2" id="KW-0413">Isomerase</keyword>
<dbReference type="Gene3D" id="3.90.226.10">
    <property type="entry name" value="2-enoyl-CoA Hydratase, Chain A, domain 1"/>
    <property type="match status" value="1"/>
</dbReference>
<dbReference type="InterPro" id="IPR029045">
    <property type="entry name" value="ClpP/crotonase-like_dom_sf"/>
</dbReference>
<dbReference type="OrthoDB" id="3473569at2"/>
<dbReference type="STRING" id="504800.SAMN04488085_10421"/>
<dbReference type="InterPro" id="IPR014748">
    <property type="entry name" value="Enoyl-CoA_hydra_C"/>
</dbReference>
<dbReference type="CDD" id="cd06558">
    <property type="entry name" value="crotonase-like"/>
    <property type="match status" value="1"/>
</dbReference>
<dbReference type="SUPFAM" id="SSF52096">
    <property type="entry name" value="ClpP/crotonase"/>
    <property type="match status" value="1"/>
</dbReference>
<dbReference type="InParanoid" id="A0A1I4CVZ3"/>
<organism evidence="2 3">
    <name type="scientific">Geodermatophilus ruber</name>
    <dbReference type="NCBI Taxonomy" id="504800"/>
    <lineage>
        <taxon>Bacteria</taxon>
        <taxon>Bacillati</taxon>
        <taxon>Actinomycetota</taxon>
        <taxon>Actinomycetes</taxon>
        <taxon>Geodermatophilales</taxon>
        <taxon>Geodermatophilaceae</taxon>
        <taxon>Geodermatophilus</taxon>
    </lineage>
</organism>
<dbReference type="RefSeq" id="WP_091322830.1">
    <property type="nucleotide sequence ID" value="NZ_FOSW01000004.1"/>
</dbReference>
<dbReference type="Pfam" id="PF00378">
    <property type="entry name" value="ECH_1"/>
    <property type="match status" value="1"/>
</dbReference>
<dbReference type="EMBL" id="FOSW01000004">
    <property type="protein sequence ID" value="SFK84790.1"/>
    <property type="molecule type" value="Genomic_DNA"/>
</dbReference>
<evidence type="ECO:0000256" key="1">
    <source>
        <dbReference type="ARBA" id="ARBA00005254"/>
    </source>
</evidence>
<evidence type="ECO:0000313" key="2">
    <source>
        <dbReference type="EMBL" id="SFK84790.1"/>
    </source>
</evidence>
<reference evidence="3" key="1">
    <citation type="submission" date="2016-10" db="EMBL/GenBank/DDBJ databases">
        <authorList>
            <person name="Varghese N."/>
            <person name="Submissions S."/>
        </authorList>
    </citation>
    <scope>NUCLEOTIDE SEQUENCE [LARGE SCALE GENOMIC DNA]</scope>
    <source>
        <strain evidence="3">DSM 45317</strain>
    </source>
</reference>
<comment type="similarity">
    <text evidence="1">Belongs to the enoyl-CoA hydratase/isomerase family.</text>
</comment>
<keyword evidence="3" id="KW-1185">Reference proteome</keyword>
<accession>A0A1I4CVZ3</accession>
<dbReference type="Gene3D" id="1.10.12.10">
    <property type="entry name" value="Lyase 2-enoyl-coa Hydratase, Chain A, domain 2"/>
    <property type="match status" value="1"/>
</dbReference>
<dbReference type="GO" id="GO:0016853">
    <property type="term" value="F:isomerase activity"/>
    <property type="evidence" value="ECO:0007669"/>
    <property type="project" value="UniProtKB-KW"/>
</dbReference>
<dbReference type="PANTHER" id="PTHR43459">
    <property type="entry name" value="ENOYL-COA HYDRATASE"/>
    <property type="match status" value="1"/>
</dbReference>
<dbReference type="PANTHER" id="PTHR43459:SF1">
    <property type="entry name" value="EG:BACN32G11.4 PROTEIN"/>
    <property type="match status" value="1"/>
</dbReference>